<organism evidence="2 3">
    <name type="scientific">Cedecea neteri</name>
    <dbReference type="NCBI Taxonomy" id="158822"/>
    <lineage>
        <taxon>Bacteria</taxon>
        <taxon>Pseudomonadati</taxon>
        <taxon>Pseudomonadota</taxon>
        <taxon>Gammaproteobacteria</taxon>
        <taxon>Enterobacterales</taxon>
        <taxon>Enterobacteriaceae</taxon>
        <taxon>Cedecea</taxon>
    </lineage>
</organism>
<feature type="region of interest" description="Disordered" evidence="1">
    <location>
        <begin position="1"/>
        <end position="32"/>
    </location>
</feature>
<accession>A0A2X2TA92</accession>
<gene>
    <name evidence="2" type="ORF">NCTC12120_00008</name>
</gene>
<evidence type="ECO:0000256" key="1">
    <source>
        <dbReference type="SAM" id="MobiDB-lite"/>
    </source>
</evidence>
<protein>
    <submittedName>
        <fullName evidence="2">Uncharacterized protein</fullName>
    </submittedName>
</protein>
<proteinExistence type="predicted"/>
<sequence>MRKRGHNSGNDTGTLHGGNVEAQEGAVREKSLASLSHIGFRLPLT</sequence>
<evidence type="ECO:0000313" key="3">
    <source>
        <dbReference type="Proteomes" id="UP000251197"/>
    </source>
</evidence>
<reference evidence="2 3" key="1">
    <citation type="submission" date="2018-06" db="EMBL/GenBank/DDBJ databases">
        <authorList>
            <consortium name="Pathogen Informatics"/>
            <person name="Doyle S."/>
        </authorList>
    </citation>
    <scope>NUCLEOTIDE SEQUENCE [LARGE SCALE GENOMIC DNA]</scope>
    <source>
        <strain evidence="2 3">NCTC12120</strain>
    </source>
</reference>
<dbReference type="AlphaFoldDB" id="A0A2X2TA92"/>
<dbReference type="Proteomes" id="UP000251197">
    <property type="component" value="Unassembled WGS sequence"/>
</dbReference>
<evidence type="ECO:0000313" key="2">
    <source>
        <dbReference type="EMBL" id="SQA96255.1"/>
    </source>
</evidence>
<name>A0A2X2TA92_9ENTR</name>
<dbReference type="EMBL" id="UAVU01000001">
    <property type="protein sequence ID" value="SQA96255.1"/>
    <property type="molecule type" value="Genomic_DNA"/>
</dbReference>